<evidence type="ECO:0000313" key="1">
    <source>
        <dbReference type="EMBL" id="MDH1438159.1"/>
    </source>
</evidence>
<evidence type="ECO:0000313" key="2">
    <source>
        <dbReference type="Proteomes" id="UP001161567"/>
    </source>
</evidence>
<sequence length="53" mass="6326">MSTFKTHVDVRPDHFPITTTEMKKWKGQKDWEYQLSFSDPAYKDISTGCNHYE</sequence>
<accession>A0AA42U1E8</accession>
<name>A0AA42U1E8_ACIJO</name>
<comment type="caution">
    <text evidence="1">The sequence shown here is derived from an EMBL/GenBank/DDBJ whole genome shotgun (WGS) entry which is preliminary data.</text>
</comment>
<dbReference type="RefSeq" id="WP_216491007.1">
    <property type="nucleotide sequence ID" value="NZ_JAOCEJ010000034.1"/>
</dbReference>
<dbReference type="AlphaFoldDB" id="A0AA42U1E8"/>
<dbReference type="Proteomes" id="UP001161567">
    <property type="component" value="Unassembled WGS sequence"/>
</dbReference>
<gene>
    <name evidence="1" type="ORF">N5I27_07075</name>
</gene>
<organism evidence="1 2">
    <name type="scientific">Acinetobacter johnsonii</name>
    <dbReference type="NCBI Taxonomy" id="40214"/>
    <lineage>
        <taxon>Bacteria</taxon>
        <taxon>Pseudomonadati</taxon>
        <taxon>Pseudomonadota</taxon>
        <taxon>Gammaproteobacteria</taxon>
        <taxon>Moraxellales</taxon>
        <taxon>Moraxellaceae</taxon>
        <taxon>Acinetobacter</taxon>
    </lineage>
</organism>
<reference evidence="1" key="1">
    <citation type="submission" date="2022-09" db="EMBL/GenBank/DDBJ databases">
        <title>Intensive care unit water sources are persistently colonized with multi-drug resistant bacteria and are the site of extensive horizontal gene transfer of antibiotic resistance genes.</title>
        <authorList>
            <person name="Diorio-Toth L."/>
        </authorList>
    </citation>
    <scope>NUCLEOTIDE SEQUENCE</scope>
    <source>
        <strain evidence="1">GD03725</strain>
    </source>
</reference>
<dbReference type="EMBL" id="JAOCIL010000001">
    <property type="protein sequence ID" value="MDH1438159.1"/>
    <property type="molecule type" value="Genomic_DNA"/>
</dbReference>
<proteinExistence type="predicted"/>
<protein>
    <submittedName>
        <fullName evidence="1">Uncharacterized protein</fullName>
    </submittedName>
</protein>